<dbReference type="SUPFAM" id="SSF53335">
    <property type="entry name" value="S-adenosyl-L-methionine-dependent methyltransferases"/>
    <property type="match status" value="1"/>
</dbReference>
<dbReference type="GO" id="GO:0032259">
    <property type="term" value="P:methylation"/>
    <property type="evidence" value="ECO:0007669"/>
    <property type="project" value="UniProtKB-KW"/>
</dbReference>
<dbReference type="eggNOG" id="arCOG03773">
    <property type="taxonomic scope" value="Archaea"/>
</dbReference>
<reference key="2">
    <citation type="submission" date="2011-03" db="EMBL/GenBank/DDBJ databases">
        <title>Complete genome sequence of the thermoacidophilic crenarchaeon Thermoproteus uzoniensis 768-20.</title>
        <authorList>
            <person name="Mardanov A.V."/>
            <person name="Gumerov V.M."/>
            <person name="Beletsky A.V."/>
            <person name="Prokofeva M.I."/>
            <person name="Bonch-Osmolovskaya E.A."/>
            <person name="Ravin N.V."/>
            <person name="Skryabin K.G."/>
        </authorList>
    </citation>
    <scope>NUCLEOTIDE SEQUENCE</scope>
    <source>
        <strain>768-20</strain>
    </source>
</reference>
<dbReference type="PANTHER" id="PTHR43464:SF83">
    <property type="entry name" value="MALONYL-[ACYL-CARRIER PROTEIN] O-METHYLTRANSFERASE"/>
    <property type="match status" value="1"/>
</dbReference>
<organism evidence="2 3">
    <name type="scientific">Thermoproteus uzoniensis (strain 768-20)</name>
    <dbReference type="NCBI Taxonomy" id="999630"/>
    <lineage>
        <taxon>Archaea</taxon>
        <taxon>Thermoproteota</taxon>
        <taxon>Thermoprotei</taxon>
        <taxon>Thermoproteales</taxon>
        <taxon>Thermoproteaceae</taxon>
        <taxon>Thermoproteus</taxon>
    </lineage>
</organism>
<reference evidence="2 3" key="1">
    <citation type="journal article" date="2011" name="J. Bacteriol.">
        <title>Complete genome sequence of the thermoacidophilic crenarchaeon Thermoproteus uzoniensis 768-20.</title>
        <authorList>
            <person name="Mardanov A.V."/>
            <person name="Gumerov V.M."/>
            <person name="Beletsky A.V."/>
            <person name="Prokofeva M.I."/>
            <person name="Bonch-Osmolovskaya E.A."/>
            <person name="Ravin N.V."/>
            <person name="Skryabin K.G."/>
        </authorList>
    </citation>
    <scope>NUCLEOTIDE SEQUENCE [LARGE SCALE GENOMIC DNA]</scope>
    <source>
        <strain evidence="2 3">768-20</strain>
    </source>
</reference>
<dbReference type="Proteomes" id="UP000008138">
    <property type="component" value="Chromosome"/>
</dbReference>
<dbReference type="KEGG" id="tuz:TUZN_1909"/>
<feature type="domain" description="Methyltransferase type 11" evidence="1">
    <location>
        <begin position="44"/>
        <end position="123"/>
    </location>
</feature>
<evidence type="ECO:0000313" key="2">
    <source>
        <dbReference type="EMBL" id="AEA13369.1"/>
    </source>
</evidence>
<dbReference type="PANTHER" id="PTHR43464">
    <property type="entry name" value="METHYLTRANSFERASE"/>
    <property type="match status" value="1"/>
</dbReference>
<dbReference type="GO" id="GO:0008757">
    <property type="term" value="F:S-adenosylmethionine-dependent methyltransferase activity"/>
    <property type="evidence" value="ECO:0007669"/>
    <property type="project" value="InterPro"/>
</dbReference>
<keyword evidence="3" id="KW-1185">Reference proteome</keyword>
<dbReference type="InterPro" id="IPR013216">
    <property type="entry name" value="Methyltransf_11"/>
</dbReference>
<dbReference type="HOGENOM" id="CLU_1821085_0_0_2"/>
<dbReference type="AlphaFoldDB" id="F2L4D7"/>
<accession>F2L4D7</accession>
<sequence length="139" mass="15444">MNYYVERVAEYYDKLANIYDELYGQEQTVKYLKALAYVKGSRILDVGCGTGLGLGLLSPRYVLCVDISLGMLRRATARNPDADLLLADAYLLPLRQKSFDTALAITVFERLDDARALADFAEVVVAETLGRWLVSGAKI</sequence>
<gene>
    <name evidence="2" type="ordered locus">TUZN_1909</name>
</gene>
<dbReference type="Gene3D" id="3.40.50.150">
    <property type="entry name" value="Vaccinia Virus protein VP39"/>
    <property type="match status" value="1"/>
</dbReference>
<proteinExistence type="predicted"/>
<name>F2L4D7_THEU7</name>
<evidence type="ECO:0000313" key="3">
    <source>
        <dbReference type="Proteomes" id="UP000008138"/>
    </source>
</evidence>
<dbReference type="InterPro" id="IPR029063">
    <property type="entry name" value="SAM-dependent_MTases_sf"/>
</dbReference>
<dbReference type="STRING" id="999630.TUZN_1909"/>
<evidence type="ECO:0000259" key="1">
    <source>
        <dbReference type="Pfam" id="PF08241"/>
    </source>
</evidence>
<keyword evidence="2" id="KW-0808">Transferase</keyword>
<dbReference type="Pfam" id="PF08241">
    <property type="entry name" value="Methyltransf_11"/>
    <property type="match status" value="1"/>
</dbReference>
<keyword evidence="2" id="KW-0489">Methyltransferase</keyword>
<protein>
    <submittedName>
        <fullName evidence="2">Methyltransferase type 11</fullName>
    </submittedName>
</protein>
<dbReference type="EMBL" id="CP002590">
    <property type="protein sequence ID" value="AEA13369.1"/>
    <property type="molecule type" value="Genomic_DNA"/>
</dbReference>